<evidence type="ECO:0000256" key="2">
    <source>
        <dbReference type="ARBA" id="ARBA00009187"/>
    </source>
</evidence>
<dbReference type="GO" id="GO:0006665">
    <property type="term" value="P:sphingolipid metabolic process"/>
    <property type="evidence" value="ECO:0007669"/>
    <property type="project" value="UniProtKB-UniRule"/>
</dbReference>
<keyword evidence="11" id="KW-1185">Reference proteome</keyword>
<comment type="similarity">
    <text evidence="2 10">Belongs to the ARV1 family.</text>
</comment>
<dbReference type="GO" id="GO:0097036">
    <property type="term" value="P:regulation of plasma membrane sterol distribution"/>
    <property type="evidence" value="ECO:0007669"/>
    <property type="project" value="UniProtKB-UniRule"/>
</dbReference>
<dbReference type="OrthoDB" id="2192830at2759"/>
<keyword evidence="6 10" id="KW-1133">Transmembrane helix</keyword>
<keyword evidence="5 10" id="KW-0256">Endoplasmic reticulum</keyword>
<comment type="function">
    <text evidence="10">Regulates also the sphingolipid metabolism.</text>
</comment>
<comment type="caution">
    <text evidence="10">Lacks conserved residue(s) required for the propagation of feature annotation.</text>
</comment>
<keyword evidence="9 10" id="KW-0472">Membrane</keyword>
<evidence type="ECO:0000256" key="6">
    <source>
        <dbReference type="ARBA" id="ARBA00022989"/>
    </source>
</evidence>
<evidence type="ECO:0000256" key="1">
    <source>
        <dbReference type="ARBA" id="ARBA00004477"/>
    </source>
</evidence>
<dbReference type="GO" id="GO:0005794">
    <property type="term" value="C:Golgi apparatus"/>
    <property type="evidence" value="ECO:0007669"/>
    <property type="project" value="TreeGrafter"/>
</dbReference>
<keyword evidence="3 10" id="KW-0813">Transport</keyword>
<dbReference type="AlphaFoldDB" id="A0A8B9AQS7"/>
<keyword evidence="8 10" id="KW-0443">Lipid metabolism</keyword>
<dbReference type="GO" id="GO:0005789">
    <property type="term" value="C:endoplasmic reticulum membrane"/>
    <property type="evidence" value="ECO:0007669"/>
    <property type="project" value="UniProtKB-SubCell"/>
</dbReference>
<dbReference type="KEGG" id="pda:103710490"/>
<protein>
    <recommendedName>
        <fullName evidence="10">Protein ARV</fullName>
    </recommendedName>
</protein>
<evidence type="ECO:0000256" key="8">
    <source>
        <dbReference type="ARBA" id="ARBA00023098"/>
    </source>
</evidence>
<comment type="subcellular location">
    <subcellularLocation>
        <location evidence="1 10">Endoplasmic reticulum membrane</location>
        <topology evidence="1 10">Multi-pass membrane protein</topology>
    </subcellularLocation>
</comment>
<keyword evidence="10" id="KW-0746">Sphingolipid metabolism</keyword>
<dbReference type="InterPro" id="IPR007290">
    <property type="entry name" value="Arv1"/>
</dbReference>
<keyword evidence="4 10" id="KW-0812">Transmembrane</keyword>
<dbReference type="GO" id="GO:0032541">
    <property type="term" value="C:cortical endoplasmic reticulum"/>
    <property type="evidence" value="ECO:0007669"/>
    <property type="project" value="TreeGrafter"/>
</dbReference>
<evidence type="ECO:0000256" key="9">
    <source>
        <dbReference type="ARBA" id="ARBA00023136"/>
    </source>
</evidence>
<dbReference type="Proteomes" id="UP000228380">
    <property type="component" value="Chromosome 11"/>
</dbReference>
<evidence type="ECO:0000256" key="10">
    <source>
        <dbReference type="RuleBase" id="RU368065"/>
    </source>
</evidence>
<accession>A0A8B9AQS7</accession>
<organism evidence="11 12">
    <name type="scientific">Phoenix dactylifera</name>
    <name type="common">Date palm</name>
    <dbReference type="NCBI Taxonomy" id="42345"/>
    <lineage>
        <taxon>Eukaryota</taxon>
        <taxon>Viridiplantae</taxon>
        <taxon>Streptophyta</taxon>
        <taxon>Embryophyta</taxon>
        <taxon>Tracheophyta</taxon>
        <taxon>Spermatophyta</taxon>
        <taxon>Magnoliopsida</taxon>
        <taxon>Liliopsida</taxon>
        <taxon>Arecaceae</taxon>
        <taxon>Coryphoideae</taxon>
        <taxon>Phoeniceae</taxon>
        <taxon>Phoenix</taxon>
    </lineage>
</organism>
<reference evidence="11" key="1">
    <citation type="journal article" date="2019" name="Nat. Commun.">
        <title>Genome-wide association mapping of date palm fruit traits.</title>
        <authorList>
            <person name="Hazzouri K.M."/>
            <person name="Gros-Balthazard M."/>
            <person name="Flowers J.M."/>
            <person name="Copetti D."/>
            <person name="Lemansour A."/>
            <person name="Lebrun M."/>
            <person name="Masmoudi K."/>
            <person name="Ferrand S."/>
            <person name="Dhar M.I."/>
            <person name="Fresquez Z.A."/>
            <person name="Rosas U."/>
            <person name="Zhang J."/>
            <person name="Talag J."/>
            <person name="Lee S."/>
            <person name="Kudrna D."/>
            <person name="Powell R.F."/>
            <person name="Leitch I.J."/>
            <person name="Krueger R.R."/>
            <person name="Wing R.A."/>
            <person name="Amiri K.M.A."/>
            <person name="Purugganan M.D."/>
        </authorList>
    </citation>
    <scope>NUCLEOTIDE SEQUENCE [LARGE SCALE GENOMIC DNA]</scope>
    <source>
        <strain evidence="11">cv. Khalas</strain>
    </source>
</reference>
<feature type="transmembrane region" description="Helical" evidence="10">
    <location>
        <begin position="133"/>
        <end position="156"/>
    </location>
</feature>
<evidence type="ECO:0000313" key="11">
    <source>
        <dbReference type="Proteomes" id="UP000228380"/>
    </source>
</evidence>
<sequence length="270" mass="30813">MRPKTTENEEKKAVEERRCVNCGKGIKTLFVQYSPGNIRLMKCENCKAVADPYIECEFMIILIDLILHKTKAYQHLLFNMLNLDAGDTKGLFLKSSFVYFLLDACRISLISNSRDDWDSSGSLLVSIWTCGKVLMDVLLGNFIFISVIVLGTRFLLDLSLDITRCKEIMLAILISSYFKLFLIAMMVWEFPSSVLFIIDIFVLSSNAVALRVVTELPTAGCLAVCFGAHAAKLFTDRWLLHLLSDCLQFFWRMMPPCTNFSHFFVTFLIF</sequence>
<reference evidence="12" key="2">
    <citation type="submission" date="2025-08" db="UniProtKB">
        <authorList>
            <consortium name="RefSeq"/>
        </authorList>
    </citation>
    <scope>IDENTIFICATION</scope>
    <source>
        <tissue evidence="12">Young leaves</tissue>
    </source>
</reference>
<proteinExistence type="inferred from homology"/>
<feature type="transmembrane region" description="Helical" evidence="10">
    <location>
        <begin position="168"/>
        <end position="188"/>
    </location>
</feature>
<dbReference type="RefSeq" id="XP_038987877.1">
    <property type="nucleotide sequence ID" value="XM_039131949.1"/>
</dbReference>
<keyword evidence="7 10" id="KW-0445">Lipid transport</keyword>
<dbReference type="Pfam" id="PF04161">
    <property type="entry name" value="Arv1"/>
    <property type="match status" value="1"/>
</dbReference>
<evidence type="ECO:0000256" key="5">
    <source>
        <dbReference type="ARBA" id="ARBA00022824"/>
    </source>
</evidence>
<name>A0A8B9AQS7_PHODC</name>
<evidence type="ECO:0000256" key="7">
    <source>
        <dbReference type="ARBA" id="ARBA00023055"/>
    </source>
</evidence>
<evidence type="ECO:0000256" key="3">
    <source>
        <dbReference type="ARBA" id="ARBA00022448"/>
    </source>
</evidence>
<dbReference type="PANTHER" id="PTHR14467">
    <property type="entry name" value="ARV1"/>
    <property type="match status" value="1"/>
</dbReference>
<gene>
    <name evidence="12" type="primary">LOC103710490</name>
</gene>
<dbReference type="GO" id="GO:0032366">
    <property type="term" value="P:intracellular sterol transport"/>
    <property type="evidence" value="ECO:0007669"/>
    <property type="project" value="UniProtKB-UniRule"/>
</dbReference>
<evidence type="ECO:0000256" key="4">
    <source>
        <dbReference type="ARBA" id="ARBA00022692"/>
    </source>
</evidence>
<dbReference type="GO" id="GO:0016125">
    <property type="term" value="P:sterol metabolic process"/>
    <property type="evidence" value="ECO:0007669"/>
    <property type="project" value="UniProtKB-UniRule"/>
</dbReference>
<comment type="function">
    <text evidence="10">Mediator of sterol homeostasis involved in sterol uptake, trafficking and distribution into membranes.</text>
</comment>
<dbReference type="PANTHER" id="PTHR14467:SF0">
    <property type="entry name" value="PROTEIN ARV1"/>
    <property type="match status" value="1"/>
</dbReference>
<evidence type="ECO:0000313" key="12">
    <source>
        <dbReference type="RefSeq" id="XP_038987877.1"/>
    </source>
</evidence>
<dbReference type="GeneID" id="103710490"/>